<dbReference type="Proteomes" id="UP000612899">
    <property type="component" value="Unassembled WGS sequence"/>
</dbReference>
<proteinExistence type="predicted"/>
<reference evidence="1" key="1">
    <citation type="submission" date="2021-01" db="EMBL/GenBank/DDBJ databases">
        <title>Whole genome shotgun sequence of Rhizocola hellebori NBRC 109834.</title>
        <authorList>
            <person name="Komaki H."/>
            <person name="Tamura T."/>
        </authorList>
    </citation>
    <scope>NUCLEOTIDE SEQUENCE</scope>
    <source>
        <strain evidence="1">NBRC 109834</strain>
    </source>
</reference>
<keyword evidence="2" id="KW-1185">Reference proteome</keyword>
<comment type="caution">
    <text evidence="1">The sequence shown here is derived from an EMBL/GenBank/DDBJ whole genome shotgun (WGS) entry which is preliminary data.</text>
</comment>
<name>A0A8J3VHV8_9ACTN</name>
<dbReference type="AlphaFoldDB" id="A0A8J3VHV8"/>
<organism evidence="1 2">
    <name type="scientific">Rhizocola hellebori</name>
    <dbReference type="NCBI Taxonomy" id="1392758"/>
    <lineage>
        <taxon>Bacteria</taxon>
        <taxon>Bacillati</taxon>
        <taxon>Actinomycetota</taxon>
        <taxon>Actinomycetes</taxon>
        <taxon>Micromonosporales</taxon>
        <taxon>Micromonosporaceae</taxon>
        <taxon>Rhizocola</taxon>
    </lineage>
</organism>
<sequence length="106" mass="11308">MDMVGMSFRTGDRAFGPVPPGTGTVDDSRIGVLLVKCAFAAVGSAGPAAGESHLAGGTAALLKNSVAIGRDVRSDFRGYLQQRLRSAGDLRGRDVRTEHHRWKWRG</sequence>
<dbReference type="EMBL" id="BONY01000031">
    <property type="protein sequence ID" value="GIH06910.1"/>
    <property type="molecule type" value="Genomic_DNA"/>
</dbReference>
<gene>
    <name evidence="1" type="ORF">Rhe02_49770</name>
</gene>
<evidence type="ECO:0000313" key="2">
    <source>
        <dbReference type="Proteomes" id="UP000612899"/>
    </source>
</evidence>
<protein>
    <submittedName>
        <fullName evidence="1">Uncharacterized protein</fullName>
    </submittedName>
</protein>
<evidence type="ECO:0000313" key="1">
    <source>
        <dbReference type="EMBL" id="GIH06910.1"/>
    </source>
</evidence>
<accession>A0A8J3VHV8</accession>